<keyword evidence="7" id="KW-1185">Reference proteome</keyword>
<dbReference type="Gene3D" id="1.10.1300.10">
    <property type="entry name" value="3'5'-cyclic nucleotide phosphodiesterase, catalytic domain"/>
    <property type="match status" value="1"/>
</dbReference>
<feature type="binding site" evidence="4">
    <location>
        <position position="238"/>
    </location>
    <ligand>
        <name>Zn(2+)</name>
        <dbReference type="ChEBI" id="CHEBI:29105"/>
        <label>1</label>
    </ligand>
</feature>
<dbReference type="Pfam" id="PF00233">
    <property type="entry name" value="PDEase_I"/>
    <property type="match status" value="1"/>
</dbReference>
<dbReference type="OrthoDB" id="546632at2759"/>
<dbReference type="GO" id="GO:0007165">
    <property type="term" value="P:signal transduction"/>
    <property type="evidence" value="ECO:0007669"/>
    <property type="project" value="InterPro"/>
</dbReference>
<evidence type="ECO:0000313" key="7">
    <source>
        <dbReference type="Proteomes" id="UP000008983"/>
    </source>
</evidence>
<gene>
    <name evidence="6" type="ORF">IMG5_074870</name>
</gene>
<name>G0QQ35_ICHMU</name>
<dbReference type="RefSeq" id="XP_004036663.1">
    <property type="nucleotide sequence ID" value="XM_004036615.1"/>
</dbReference>
<feature type="binding site" evidence="4">
    <location>
        <position position="109"/>
    </location>
    <ligand>
        <name>Zn(2+)</name>
        <dbReference type="ChEBI" id="CHEBI:29105"/>
        <label>1</label>
    </ligand>
</feature>
<feature type="active site" description="Proton donor" evidence="3">
    <location>
        <position position="68"/>
    </location>
</feature>
<keyword evidence="1 4" id="KW-0479">Metal-binding</keyword>
<dbReference type="PROSITE" id="PS00126">
    <property type="entry name" value="PDEASE_I_1"/>
    <property type="match status" value="1"/>
</dbReference>
<feature type="binding site" evidence="4">
    <location>
        <position position="108"/>
    </location>
    <ligand>
        <name>Zn(2+)</name>
        <dbReference type="ChEBI" id="CHEBI:29105"/>
        <label>1</label>
    </ligand>
</feature>
<sequence length="364" mass="43234">MFPQEIDFVDEWEFNSLSLKKNEELYTVAWNILERRGFVEKYMIKNKTFANFIQHLQYGYNKKRNFFHNFNHGIAVMQSCHMLTKCQKSQSILKDIDVFTVIFSGLCHDVGHTGRTNNFEIAVQSKLAIRYHDKSVLEQHHLAQTFKIMLNMKNSNILQNLQMVDFQYIRKQMISNILYTDIKLHFKLKQDFDLYWKKSDEKLEEKSALTEQPENIQNRDQYQQQIEILTGMIIHTADFNGAVKKFLFAKQWSERVNKEFNNQYMEEGVKGIIQTPFMKDLDKTNIMARAEKEFLGVIVLPLWEILNSFYEGELNHIIGNINESIQEWEKLAAQEEFQTTEKIENLEVITEKEETESLKQIQKQ</sequence>
<dbReference type="InterPro" id="IPR002073">
    <property type="entry name" value="PDEase_catalytic_dom"/>
</dbReference>
<feature type="binding site" evidence="4">
    <location>
        <position position="109"/>
    </location>
    <ligand>
        <name>Zn(2+)</name>
        <dbReference type="ChEBI" id="CHEBI:29105"/>
        <label>2</label>
    </ligand>
</feature>
<dbReference type="PANTHER" id="PTHR11347">
    <property type="entry name" value="CYCLIC NUCLEOTIDE PHOSPHODIESTERASE"/>
    <property type="match status" value="1"/>
</dbReference>
<dbReference type="PROSITE" id="PS51845">
    <property type="entry name" value="PDEASE_I_2"/>
    <property type="match status" value="1"/>
</dbReference>
<accession>G0QQ35</accession>
<feature type="binding site" evidence="4">
    <location>
        <position position="72"/>
    </location>
    <ligand>
        <name>Zn(2+)</name>
        <dbReference type="ChEBI" id="CHEBI:29105"/>
        <label>1</label>
    </ligand>
</feature>
<dbReference type="InterPro" id="IPR023174">
    <property type="entry name" value="PDEase_CS"/>
</dbReference>
<dbReference type="EMBL" id="GL983607">
    <property type="protein sequence ID" value="EGR32677.1"/>
    <property type="molecule type" value="Genomic_DNA"/>
</dbReference>
<dbReference type="SUPFAM" id="SSF109604">
    <property type="entry name" value="HD-domain/PDEase-like"/>
    <property type="match status" value="1"/>
</dbReference>
<reference evidence="6 7" key="1">
    <citation type="submission" date="2011-07" db="EMBL/GenBank/DDBJ databases">
        <authorList>
            <person name="Coyne R."/>
            <person name="Brami D."/>
            <person name="Johnson J."/>
            <person name="Hostetler J."/>
            <person name="Hannick L."/>
            <person name="Clark T."/>
            <person name="Cassidy-Hanley D."/>
            <person name="Inman J."/>
        </authorList>
    </citation>
    <scope>NUCLEOTIDE SEQUENCE [LARGE SCALE GENOMIC DNA]</scope>
    <source>
        <strain evidence="6 7">G5</strain>
    </source>
</reference>
<dbReference type="GO" id="GO:0046872">
    <property type="term" value="F:metal ion binding"/>
    <property type="evidence" value="ECO:0007669"/>
    <property type="project" value="UniProtKB-KW"/>
</dbReference>
<keyword evidence="2" id="KW-0378">Hydrolase</keyword>
<evidence type="ECO:0000256" key="4">
    <source>
        <dbReference type="PIRSR" id="PIRSR623088-3"/>
    </source>
</evidence>
<protein>
    <recommendedName>
        <fullName evidence="5">PDEase domain-containing protein</fullName>
    </recommendedName>
</protein>
<feature type="domain" description="PDEase" evidence="5">
    <location>
        <begin position="1"/>
        <end position="335"/>
    </location>
</feature>
<proteinExistence type="predicted"/>
<dbReference type="STRING" id="857967.G0QQ35"/>
<dbReference type="AlphaFoldDB" id="G0QQ35"/>
<evidence type="ECO:0000259" key="5">
    <source>
        <dbReference type="PROSITE" id="PS51845"/>
    </source>
</evidence>
<evidence type="ECO:0000256" key="3">
    <source>
        <dbReference type="PIRSR" id="PIRSR623088-1"/>
    </source>
</evidence>
<dbReference type="PRINTS" id="PR00387">
    <property type="entry name" value="PDIESTERASE1"/>
</dbReference>
<dbReference type="GO" id="GO:0004114">
    <property type="term" value="F:3',5'-cyclic-nucleotide phosphodiesterase activity"/>
    <property type="evidence" value="ECO:0007669"/>
    <property type="project" value="InterPro"/>
</dbReference>
<dbReference type="Proteomes" id="UP000008983">
    <property type="component" value="Unassembled WGS sequence"/>
</dbReference>
<dbReference type="InterPro" id="IPR003607">
    <property type="entry name" value="HD/PDEase_dom"/>
</dbReference>
<evidence type="ECO:0000313" key="6">
    <source>
        <dbReference type="EMBL" id="EGR32677.1"/>
    </source>
</evidence>
<dbReference type="InParanoid" id="G0QQ35"/>
<dbReference type="InterPro" id="IPR023088">
    <property type="entry name" value="PDEase"/>
</dbReference>
<evidence type="ECO:0000256" key="2">
    <source>
        <dbReference type="ARBA" id="ARBA00022801"/>
    </source>
</evidence>
<evidence type="ECO:0000256" key="1">
    <source>
        <dbReference type="ARBA" id="ARBA00022723"/>
    </source>
</evidence>
<dbReference type="GeneID" id="14908838"/>
<dbReference type="OMA" id="EHFDEYN"/>
<dbReference type="CDD" id="cd00077">
    <property type="entry name" value="HDc"/>
    <property type="match status" value="1"/>
</dbReference>
<dbReference type="eggNOG" id="KOG3688">
    <property type="taxonomic scope" value="Eukaryota"/>
</dbReference>
<dbReference type="InterPro" id="IPR036971">
    <property type="entry name" value="PDEase_catalytic_dom_sf"/>
</dbReference>
<organism evidence="6 7">
    <name type="scientific">Ichthyophthirius multifiliis</name>
    <name type="common">White spot disease agent</name>
    <name type="synonym">Ich</name>
    <dbReference type="NCBI Taxonomy" id="5932"/>
    <lineage>
        <taxon>Eukaryota</taxon>
        <taxon>Sar</taxon>
        <taxon>Alveolata</taxon>
        <taxon>Ciliophora</taxon>
        <taxon>Intramacronucleata</taxon>
        <taxon>Oligohymenophorea</taxon>
        <taxon>Hymenostomatida</taxon>
        <taxon>Ophryoglenina</taxon>
        <taxon>Ichthyophthirius</taxon>
    </lineage>
</organism>